<gene>
    <name evidence="3" type="ORF">BGC07_04180</name>
</gene>
<name>A0ABX3A0X6_9GAMM</name>
<evidence type="ECO:0000313" key="3">
    <source>
        <dbReference type="EMBL" id="ODN42279.1"/>
    </source>
</evidence>
<dbReference type="EMBL" id="MDTU01000001">
    <property type="protein sequence ID" value="ODN42279.1"/>
    <property type="molecule type" value="Genomic_DNA"/>
</dbReference>
<protein>
    <recommendedName>
        <fullName evidence="2">Aminoarabinose transferase C-terminal domain-containing protein</fullName>
    </recommendedName>
</protein>
<feature type="transmembrane region" description="Helical" evidence="1">
    <location>
        <begin position="78"/>
        <end position="100"/>
    </location>
</feature>
<dbReference type="InterPro" id="IPR040845">
    <property type="entry name" value="Arnt_C"/>
</dbReference>
<organism evidence="3 4">
    <name type="scientific">Piscirickettsia litoralis</name>
    <dbReference type="NCBI Taxonomy" id="1891921"/>
    <lineage>
        <taxon>Bacteria</taxon>
        <taxon>Pseudomonadati</taxon>
        <taxon>Pseudomonadota</taxon>
        <taxon>Gammaproteobacteria</taxon>
        <taxon>Thiotrichales</taxon>
        <taxon>Piscirickettsiaceae</taxon>
        <taxon>Piscirickettsia</taxon>
    </lineage>
</organism>
<sequence length="246" mass="28472">MISIVTFYGFSDSKLVTYTLPILPPLAVLIARWFKYSWKNKVKLEAYIISTGFLCLEAGFLLLTYHPEWLIENPSKTYYLSCFILAGICCFNAIILVLFSRSSVRRYYFSLVTVTTAFLLSISVLLPKLYTTDNIYPIAQELNKKLQKTPNATVIMYKNYSQALPFYLQRTILIADWRNELDYGAHIDPVRGKNLISLQQLNHLAADKKRKKLWVIVGQDNKAELENQLKIKCEKNKSWYQLCAVN</sequence>
<feature type="transmembrane region" description="Helical" evidence="1">
    <location>
        <begin position="15"/>
        <end position="34"/>
    </location>
</feature>
<feature type="transmembrane region" description="Helical" evidence="1">
    <location>
        <begin position="46"/>
        <end position="66"/>
    </location>
</feature>
<dbReference type="RefSeq" id="WP_069312076.1">
    <property type="nucleotide sequence ID" value="NZ_MDTU01000001.1"/>
</dbReference>
<dbReference type="Proteomes" id="UP000094329">
    <property type="component" value="Unassembled WGS sequence"/>
</dbReference>
<keyword evidence="4" id="KW-1185">Reference proteome</keyword>
<keyword evidence="1" id="KW-0472">Membrane</keyword>
<proteinExistence type="predicted"/>
<keyword evidence="1" id="KW-1133">Transmembrane helix</keyword>
<reference evidence="3 4" key="1">
    <citation type="submission" date="2016-08" db="EMBL/GenBank/DDBJ databases">
        <title>Draft genome sequence of Candidatus Piscirickettsia litoralis, from seawater.</title>
        <authorList>
            <person name="Wan X."/>
            <person name="Lee A.J."/>
            <person name="Hou S."/>
            <person name="Donachie S.P."/>
        </authorList>
    </citation>
    <scope>NUCLEOTIDE SEQUENCE [LARGE SCALE GENOMIC DNA]</scope>
    <source>
        <strain evidence="3 4">Y2</strain>
    </source>
</reference>
<evidence type="ECO:0000256" key="1">
    <source>
        <dbReference type="SAM" id="Phobius"/>
    </source>
</evidence>
<keyword evidence="1" id="KW-0812">Transmembrane</keyword>
<evidence type="ECO:0000259" key="2">
    <source>
        <dbReference type="Pfam" id="PF18583"/>
    </source>
</evidence>
<accession>A0ABX3A0X6</accession>
<dbReference type="Pfam" id="PF18583">
    <property type="entry name" value="Arnt_C"/>
    <property type="match status" value="1"/>
</dbReference>
<feature type="transmembrane region" description="Helical" evidence="1">
    <location>
        <begin position="107"/>
        <end position="126"/>
    </location>
</feature>
<comment type="caution">
    <text evidence="3">The sequence shown here is derived from an EMBL/GenBank/DDBJ whole genome shotgun (WGS) entry which is preliminary data.</text>
</comment>
<feature type="domain" description="Aminoarabinose transferase C-terminal" evidence="2">
    <location>
        <begin position="147"/>
        <end position="227"/>
    </location>
</feature>
<evidence type="ECO:0000313" key="4">
    <source>
        <dbReference type="Proteomes" id="UP000094329"/>
    </source>
</evidence>